<dbReference type="SUPFAM" id="SSF53244">
    <property type="entry name" value="MurD-like peptide ligases, peptide-binding domain"/>
    <property type="match status" value="1"/>
</dbReference>
<dbReference type="HAMAP" id="MF_02019">
    <property type="entry name" value="MurF"/>
    <property type="match status" value="1"/>
</dbReference>
<dbReference type="GO" id="GO:0009252">
    <property type="term" value="P:peptidoglycan biosynthetic process"/>
    <property type="evidence" value="ECO:0007669"/>
    <property type="project" value="UniProtKB-UniRule"/>
</dbReference>
<dbReference type="GO" id="GO:0005524">
    <property type="term" value="F:ATP binding"/>
    <property type="evidence" value="ECO:0007669"/>
    <property type="project" value="UniProtKB-UniRule"/>
</dbReference>
<dbReference type="GO" id="GO:0008766">
    <property type="term" value="F:UDP-N-acetylmuramoylalanyl-D-glutamyl-2,6-diaminopimelate-D-alanyl-D-alanine ligase activity"/>
    <property type="evidence" value="ECO:0007669"/>
    <property type="project" value="RHEA"/>
</dbReference>
<evidence type="ECO:0000256" key="7">
    <source>
        <dbReference type="ARBA" id="ARBA00022984"/>
    </source>
</evidence>
<evidence type="ECO:0000256" key="5">
    <source>
        <dbReference type="ARBA" id="ARBA00022840"/>
    </source>
</evidence>
<dbReference type="InterPro" id="IPR051046">
    <property type="entry name" value="MurCDEF_CellWall_CoF430Synth"/>
</dbReference>
<evidence type="ECO:0000256" key="10">
    <source>
        <dbReference type="HAMAP-Rule" id="MF_02019"/>
    </source>
</evidence>
<evidence type="ECO:0000256" key="11">
    <source>
        <dbReference type="RuleBase" id="RU004136"/>
    </source>
</evidence>
<comment type="similarity">
    <text evidence="10">Belongs to the MurCDEF family. MurF subfamily.</text>
</comment>
<dbReference type="PANTHER" id="PTHR43024">
    <property type="entry name" value="UDP-N-ACETYLMURAMOYL-TRIPEPTIDE--D-ALANYL-D-ALANINE LIGASE"/>
    <property type="match status" value="1"/>
</dbReference>
<feature type="binding site" evidence="10">
    <location>
        <begin position="114"/>
        <end position="120"/>
    </location>
    <ligand>
        <name>ATP</name>
        <dbReference type="ChEBI" id="CHEBI:30616"/>
    </ligand>
</feature>
<dbReference type="Pfam" id="PF01225">
    <property type="entry name" value="Mur_ligase"/>
    <property type="match status" value="1"/>
</dbReference>
<dbReference type="EMBL" id="FZOC01000002">
    <property type="protein sequence ID" value="SNR75204.1"/>
    <property type="molecule type" value="Genomic_DNA"/>
</dbReference>
<dbReference type="OrthoDB" id="9801978at2"/>
<keyword evidence="9 10" id="KW-0961">Cell wall biogenesis/degradation</keyword>
<dbReference type="NCBIfam" id="TIGR01143">
    <property type="entry name" value="murF"/>
    <property type="match status" value="1"/>
</dbReference>
<dbReference type="Pfam" id="PF02875">
    <property type="entry name" value="Mur_ligase_C"/>
    <property type="match status" value="1"/>
</dbReference>
<dbReference type="InterPro" id="IPR036615">
    <property type="entry name" value="Mur_ligase_C_dom_sf"/>
</dbReference>
<dbReference type="GO" id="GO:0047480">
    <property type="term" value="F:UDP-N-acetylmuramoyl-tripeptide-D-alanyl-D-alanine ligase activity"/>
    <property type="evidence" value="ECO:0007669"/>
    <property type="project" value="UniProtKB-UniRule"/>
</dbReference>
<dbReference type="SUPFAM" id="SSF63418">
    <property type="entry name" value="MurE/MurF N-terminal domain"/>
    <property type="match status" value="1"/>
</dbReference>
<evidence type="ECO:0000256" key="8">
    <source>
        <dbReference type="ARBA" id="ARBA00023306"/>
    </source>
</evidence>
<keyword evidence="5 10" id="KW-0067">ATP-binding</keyword>
<dbReference type="InterPro" id="IPR000713">
    <property type="entry name" value="Mur_ligase_N"/>
</dbReference>
<feature type="domain" description="Mur ligase C-terminal" evidence="13">
    <location>
        <begin position="329"/>
        <end position="442"/>
    </location>
</feature>
<evidence type="ECO:0000256" key="3">
    <source>
        <dbReference type="ARBA" id="ARBA00022618"/>
    </source>
</evidence>
<dbReference type="Gene3D" id="3.40.1190.10">
    <property type="entry name" value="Mur-like, catalytic domain"/>
    <property type="match status" value="1"/>
</dbReference>
<dbReference type="UniPathway" id="UPA00219"/>
<evidence type="ECO:0000256" key="1">
    <source>
        <dbReference type="ARBA" id="ARBA00022490"/>
    </source>
</evidence>
<dbReference type="InterPro" id="IPR013221">
    <property type="entry name" value="Mur_ligase_cen"/>
</dbReference>
<feature type="domain" description="Mur ligase N-terminal catalytic" evidence="12">
    <location>
        <begin position="29"/>
        <end position="95"/>
    </location>
</feature>
<dbReference type="Proteomes" id="UP000198324">
    <property type="component" value="Unassembled WGS sequence"/>
</dbReference>
<keyword evidence="16" id="KW-1185">Reference proteome</keyword>
<keyword evidence="2 10" id="KW-0436">Ligase</keyword>
<comment type="pathway">
    <text evidence="10 11">Cell wall biogenesis; peptidoglycan biosynthesis.</text>
</comment>
<comment type="subcellular location">
    <subcellularLocation>
        <location evidence="10 11">Cytoplasm</location>
    </subcellularLocation>
</comment>
<dbReference type="RefSeq" id="WP_089272430.1">
    <property type="nucleotide sequence ID" value="NZ_FZOC01000002.1"/>
</dbReference>
<evidence type="ECO:0000313" key="16">
    <source>
        <dbReference type="Proteomes" id="UP000198324"/>
    </source>
</evidence>
<dbReference type="GO" id="GO:0008360">
    <property type="term" value="P:regulation of cell shape"/>
    <property type="evidence" value="ECO:0007669"/>
    <property type="project" value="UniProtKB-KW"/>
</dbReference>
<evidence type="ECO:0000259" key="13">
    <source>
        <dbReference type="Pfam" id="PF02875"/>
    </source>
</evidence>
<sequence length="464" mass="48731">MKLSLRDVVLCLNGEAYSGPDADRELLRVCTDSRAVAPGDLFFCLRGERFDAHDFAQTVAQAGAACIVAARELPGLPCPVVVVDDTQKALGRLARCWRDRFGAREGTRVVAVTGTAGKTTLKELLAQTLGGVLRVAKNHKNFNNQIGLPLSILSADGTEDAWVMELGISQPGDMDELGPIIAPDLAVVLNIGPAHLQGLGDLSGVARAKASLLRHLAPGGRGLCCMDYPELWTEAQALLPDVEGFSTKNSFAKYYARFEETLSEGGGLYEVIMDGQAFWAELPACGAHFAENAAAVVGACHMLGLDAERIASGLAGANLPDQRFCCAESGCWRVVDDTYNANPLSMRRSIEAARLLAGKERLVLVLGDMKELGPGAMEAHRELGAAIAAAAPDSVFFQGEYAQAVAQGAPGVAVTRVDAPGQVLEALAGLSGGGTILVKGSRSCRMEEHAKALLAGLAHTGGRA</sequence>
<comment type="function">
    <text evidence="10 11">Involved in cell wall formation. Catalyzes the final step in the synthesis of UDP-N-acetylmuramoyl-pentapeptide, the precursor of murein.</text>
</comment>
<evidence type="ECO:0000256" key="2">
    <source>
        <dbReference type="ARBA" id="ARBA00022598"/>
    </source>
</evidence>
<keyword evidence="1 10" id="KW-0963">Cytoplasm</keyword>
<reference evidence="15 16" key="1">
    <citation type="submission" date="2017-06" db="EMBL/GenBank/DDBJ databases">
        <authorList>
            <person name="Kim H.J."/>
            <person name="Triplett B.A."/>
        </authorList>
    </citation>
    <scope>NUCLEOTIDE SEQUENCE [LARGE SCALE GENOMIC DNA]</scope>
    <source>
        <strain evidence="15 16">DSM 13116</strain>
    </source>
</reference>
<accession>A0A238YX33</accession>
<dbReference type="Gene3D" id="3.40.1390.10">
    <property type="entry name" value="MurE/MurF, N-terminal domain"/>
    <property type="match status" value="1"/>
</dbReference>
<dbReference type="GO" id="GO:0051301">
    <property type="term" value="P:cell division"/>
    <property type="evidence" value="ECO:0007669"/>
    <property type="project" value="UniProtKB-KW"/>
</dbReference>
<protein>
    <recommendedName>
        <fullName evidence="10 11">UDP-N-acetylmuramoyl-tripeptide--D-alanyl-D-alanine ligase</fullName>
        <ecNumber evidence="10 11">6.3.2.10</ecNumber>
    </recommendedName>
    <alternativeName>
        <fullName evidence="10">D-alanyl-D-alanine-adding enzyme</fullName>
    </alternativeName>
</protein>
<name>A0A238YX33_9BACT</name>
<evidence type="ECO:0000256" key="6">
    <source>
        <dbReference type="ARBA" id="ARBA00022960"/>
    </source>
</evidence>
<evidence type="ECO:0000313" key="15">
    <source>
        <dbReference type="EMBL" id="SNR75204.1"/>
    </source>
</evidence>
<keyword evidence="3 10" id="KW-0132">Cell division</keyword>
<dbReference type="EC" id="6.3.2.10" evidence="10 11"/>
<keyword evidence="4 10" id="KW-0547">Nucleotide-binding</keyword>
<comment type="catalytic activity">
    <reaction evidence="10 11">
        <text>D-alanyl-D-alanine + UDP-N-acetyl-alpha-D-muramoyl-L-alanyl-gamma-D-glutamyl-meso-2,6-diaminopimelate + ATP = UDP-N-acetyl-alpha-D-muramoyl-L-alanyl-gamma-D-glutamyl-meso-2,6-diaminopimeloyl-D-alanyl-D-alanine + ADP + phosphate + H(+)</text>
        <dbReference type="Rhea" id="RHEA:28374"/>
        <dbReference type="ChEBI" id="CHEBI:15378"/>
        <dbReference type="ChEBI" id="CHEBI:30616"/>
        <dbReference type="ChEBI" id="CHEBI:43474"/>
        <dbReference type="ChEBI" id="CHEBI:57822"/>
        <dbReference type="ChEBI" id="CHEBI:61386"/>
        <dbReference type="ChEBI" id="CHEBI:83905"/>
        <dbReference type="ChEBI" id="CHEBI:456216"/>
        <dbReference type="EC" id="6.3.2.10"/>
    </reaction>
</comment>
<dbReference type="Gene3D" id="3.90.190.20">
    <property type="entry name" value="Mur ligase, C-terminal domain"/>
    <property type="match status" value="1"/>
</dbReference>
<dbReference type="InterPro" id="IPR005863">
    <property type="entry name" value="UDP-N-AcMur_synth"/>
</dbReference>
<dbReference type="InterPro" id="IPR004101">
    <property type="entry name" value="Mur_ligase_C"/>
</dbReference>
<dbReference type="GO" id="GO:0005737">
    <property type="term" value="C:cytoplasm"/>
    <property type="evidence" value="ECO:0007669"/>
    <property type="project" value="UniProtKB-SubCell"/>
</dbReference>
<gene>
    <name evidence="10" type="primary">murF</name>
    <name evidence="15" type="ORF">SAMN04488503_1033</name>
</gene>
<dbReference type="InterPro" id="IPR035911">
    <property type="entry name" value="MurE/MurF_N"/>
</dbReference>
<dbReference type="SUPFAM" id="SSF53623">
    <property type="entry name" value="MurD-like peptide ligases, catalytic domain"/>
    <property type="match status" value="1"/>
</dbReference>
<dbReference type="PANTHER" id="PTHR43024:SF1">
    <property type="entry name" value="UDP-N-ACETYLMURAMOYL-TRIPEPTIDE--D-ALANYL-D-ALANINE LIGASE"/>
    <property type="match status" value="1"/>
</dbReference>
<keyword evidence="7 10" id="KW-0573">Peptidoglycan synthesis</keyword>
<proteinExistence type="inferred from homology"/>
<keyword evidence="8 10" id="KW-0131">Cell cycle</keyword>
<organism evidence="15 16">
    <name type="scientific">Humidesulfovibrio mexicanus</name>
    <dbReference type="NCBI Taxonomy" id="147047"/>
    <lineage>
        <taxon>Bacteria</taxon>
        <taxon>Pseudomonadati</taxon>
        <taxon>Thermodesulfobacteriota</taxon>
        <taxon>Desulfovibrionia</taxon>
        <taxon>Desulfovibrionales</taxon>
        <taxon>Desulfovibrionaceae</taxon>
        <taxon>Humidesulfovibrio</taxon>
    </lineage>
</organism>
<evidence type="ECO:0000256" key="4">
    <source>
        <dbReference type="ARBA" id="ARBA00022741"/>
    </source>
</evidence>
<evidence type="ECO:0000259" key="12">
    <source>
        <dbReference type="Pfam" id="PF01225"/>
    </source>
</evidence>
<evidence type="ECO:0000256" key="9">
    <source>
        <dbReference type="ARBA" id="ARBA00023316"/>
    </source>
</evidence>
<dbReference type="AlphaFoldDB" id="A0A238YX33"/>
<dbReference type="GO" id="GO:0071555">
    <property type="term" value="P:cell wall organization"/>
    <property type="evidence" value="ECO:0007669"/>
    <property type="project" value="UniProtKB-KW"/>
</dbReference>
<feature type="domain" description="Mur ligase central" evidence="14">
    <location>
        <begin position="112"/>
        <end position="299"/>
    </location>
</feature>
<dbReference type="InterPro" id="IPR036565">
    <property type="entry name" value="Mur-like_cat_sf"/>
</dbReference>
<dbReference type="Pfam" id="PF08245">
    <property type="entry name" value="Mur_ligase_M"/>
    <property type="match status" value="1"/>
</dbReference>
<keyword evidence="6 10" id="KW-0133">Cell shape</keyword>
<evidence type="ECO:0000259" key="14">
    <source>
        <dbReference type="Pfam" id="PF08245"/>
    </source>
</evidence>